<organism evidence="2 3">
    <name type="scientific">Cocos nucifera</name>
    <name type="common">Coconut palm</name>
    <dbReference type="NCBI Taxonomy" id="13894"/>
    <lineage>
        <taxon>Eukaryota</taxon>
        <taxon>Viridiplantae</taxon>
        <taxon>Streptophyta</taxon>
        <taxon>Embryophyta</taxon>
        <taxon>Tracheophyta</taxon>
        <taxon>Spermatophyta</taxon>
        <taxon>Magnoliopsida</taxon>
        <taxon>Liliopsida</taxon>
        <taxon>Arecaceae</taxon>
        <taxon>Arecoideae</taxon>
        <taxon>Cocoseae</taxon>
        <taxon>Attaleinae</taxon>
        <taxon>Cocos</taxon>
    </lineage>
</organism>
<comment type="caution">
    <text evidence="2">The sequence shown here is derived from an EMBL/GenBank/DDBJ whole genome shotgun (WGS) entry which is preliminary data.</text>
</comment>
<name>A0A8K0MV78_COCNU</name>
<accession>A0A8K0MV78</accession>
<dbReference type="AlphaFoldDB" id="A0A8K0MV78"/>
<proteinExistence type="predicted"/>
<sequence>MDTHFFYTLLADLHHLLPIGLSFDLPQIGGWQPQSPWPLAAPPFRVEDAMRAMEAAAARPAASIANKVPARPFPGRIGGPSPAPSIPPPRYATAKAENHGRTSGGSMRIATAAIAR</sequence>
<feature type="compositionally biased region" description="Pro residues" evidence="1">
    <location>
        <begin position="81"/>
        <end position="90"/>
    </location>
</feature>
<protein>
    <submittedName>
        <fullName evidence="2">Uncharacterized protein</fullName>
    </submittedName>
</protein>
<dbReference type="EMBL" id="CM017872">
    <property type="protein sequence ID" value="KAG1327414.1"/>
    <property type="molecule type" value="Genomic_DNA"/>
</dbReference>
<feature type="region of interest" description="Disordered" evidence="1">
    <location>
        <begin position="72"/>
        <end position="110"/>
    </location>
</feature>
<dbReference type="Proteomes" id="UP000797356">
    <property type="component" value="Chromosome 1"/>
</dbReference>
<keyword evidence="3" id="KW-1185">Reference proteome</keyword>
<evidence type="ECO:0000313" key="3">
    <source>
        <dbReference type="Proteomes" id="UP000797356"/>
    </source>
</evidence>
<evidence type="ECO:0000256" key="1">
    <source>
        <dbReference type="SAM" id="MobiDB-lite"/>
    </source>
</evidence>
<reference evidence="2" key="1">
    <citation type="journal article" date="2017" name="Gigascience">
        <title>The genome draft of coconut (Cocos nucifera).</title>
        <authorList>
            <person name="Xiao Y."/>
            <person name="Xu P."/>
            <person name="Fan H."/>
            <person name="Baudouin L."/>
            <person name="Xia W."/>
            <person name="Bocs S."/>
            <person name="Xu J."/>
            <person name="Li Q."/>
            <person name="Guo A."/>
            <person name="Zhou L."/>
            <person name="Li J."/>
            <person name="Wu Y."/>
            <person name="Ma Z."/>
            <person name="Armero A."/>
            <person name="Issali A.E."/>
            <person name="Liu N."/>
            <person name="Peng M."/>
            <person name="Yang Y."/>
        </authorList>
    </citation>
    <scope>NUCLEOTIDE SEQUENCE</scope>
    <source>
        <tissue evidence="2">Spear leaf of Hainan Tall coconut</tissue>
    </source>
</reference>
<evidence type="ECO:0000313" key="2">
    <source>
        <dbReference type="EMBL" id="KAG1327414.1"/>
    </source>
</evidence>
<gene>
    <name evidence="2" type="ORF">COCNU_01G013480</name>
</gene>
<reference evidence="2" key="2">
    <citation type="submission" date="2019-07" db="EMBL/GenBank/DDBJ databases">
        <authorList>
            <person name="Yang Y."/>
            <person name="Bocs S."/>
            <person name="Baudouin L."/>
        </authorList>
    </citation>
    <scope>NUCLEOTIDE SEQUENCE</scope>
    <source>
        <tissue evidence="2">Spear leaf of Hainan Tall coconut</tissue>
    </source>
</reference>